<dbReference type="SUPFAM" id="SSF51445">
    <property type="entry name" value="(Trans)glycosidases"/>
    <property type="match status" value="2"/>
</dbReference>
<dbReference type="InterPro" id="IPR026891">
    <property type="entry name" value="Fn3-like"/>
</dbReference>
<evidence type="ECO:0000256" key="1">
    <source>
        <dbReference type="ARBA" id="ARBA00004613"/>
    </source>
</evidence>
<dbReference type="InterPro" id="IPR001764">
    <property type="entry name" value="Glyco_hydro_3_N"/>
</dbReference>
<dbReference type="GO" id="GO:0031222">
    <property type="term" value="P:arabinan catabolic process"/>
    <property type="evidence" value="ECO:0007669"/>
    <property type="project" value="TreeGrafter"/>
</dbReference>
<dbReference type="Pfam" id="PF01915">
    <property type="entry name" value="Glyco_hydro_3_C"/>
    <property type="match status" value="2"/>
</dbReference>
<dbReference type="Gene3D" id="2.60.40.10">
    <property type="entry name" value="Immunoglobulins"/>
    <property type="match status" value="2"/>
</dbReference>
<dbReference type="FunFam" id="3.20.20.300:FF:000004">
    <property type="entry name" value="probable beta-D-xylosidase 7"/>
    <property type="match status" value="1"/>
</dbReference>
<dbReference type="Gene3D" id="3.20.20.300">
    <property type="entry name" value="Glycoside hydrolase, family 3, N-terminal domain"/>
    <property type="match status" value="2"/>
</dbReference>
<evidence type="ECO:0000313" key="10">
    <source>
        <dbReference type="Proteomes" id="UP000298416"/>
    </source>
</evidence>
<evidence type="ECO:0000259" key="8">
    <source>
        <dbReference type="SMART" id="SM01217"/>
    </source>
</evidence>
<evidence type="ECO:0000256" key="7">
    <source>
        <dbReference type="SAM" id="SignalP"/>
    </source>
</evidence>
<dbReference type="GO" id="GO:0045493">
    <property type="term" value="P:xylan catabolic process"/>
    <property type="evidence" value="ECO:0007669"/>
    <property type="project" value="InterPro"/>
</dbReference>
<evidence type="ECO:0000313" key="9">
    <source>
        <dbReference type="EMBL" id="KAG6438177.1"/>
    </source>
</evidence>
<keyword evidence="4" id="KW-0378">Hydrolase</keyword>
<dbReference type="Proteomes" id="UP000298416">
    <property type="component" value="Unassembled WGS sequence"/>
</dbReference>
<comment type="subcellular location">
    <subcellularLocation>
        <location evidence="1">Secreted</location>
    </subcellularLocation>
</comment>
<dbReference type="Gene3D" id="3.40.50.1700">
    <property type="entry name" value="Glycoside hydrolase family 3 C-terminal domain"/>
    <property type="match status" value="2"/>
</dbReference>
<dbReference type="InterPro" id="IPR017853">
    <property type="entry name" value="GH"/>
</dbReference>
<dbReference type="PANTHER" id="PTHR42721">
    <property type="entry name" value="SUGAR HYDROLASE-RELATED"/>
    <property type="match status" value="1"/>
</dbReference>
<feature type="chain" id="PRO_5036448665" description="Fibronectin type III-like domain-containing protein" evidence="7">
    <location>
        <begin position="20"/>
        <end position="1556"/>
    </location>
</feature>
<feature type="domain" description="Fibronectin type III-like" evidence="8">
    <location>
        <begin position="691"/>
        <end position="767"/>
    </location>
</feature>
<dbReference type="InterPro" id="IPR044993">
    <property type="entry name" value="BXL"/>
</dbReference>
<dbReference type="GO" id="GO:0005576">
    <property type="term" value="C:extracellular region"/>
    <property type="evidence" value="ECO:0007669"/>
    <property type="project" value="UniProtKB-SubCell"/>
</dbReference>
<keyword evidence="2" id="KW-0964">Secreted</keyword>
<gene>
    <name evidence="9" type="ORF">SASPL_103114</name>
</gene>
<evidence type="ECO:0000256" key="3">
    <source>
        <dbReference type="ARBA" id="ARBA00022729"/>
    </source>
</evidence>
<dbReference type="InterPro" id="IPR036962">
    <property type="entry name" value="Glyco_hydro_3_N_sf"/>
</dbReference>
<keyword evidence="6" id="KW-0326">Glycosidase</keyword>
<dbReference type="Pfam" id="PF00933">
    <property type="entry name" value="Glyco_hydro_3"/>
    <property type="match status" value="2"/>
</dbReference>
<evidence type="ECO:0000256" key="5">
    <source>
        <dbReference type="ARBA" id="ARBA00023180"/>
    </source>
</evidence>
<organism evidence="9">
    <name type="scientific">Salvia splendens</name>
    <name type="common">Scarlet sage</name>
    <dbReference type="NCBI Taxonomy" id="180675"/>
    <lineage>
        <taxon>Eukaryota</taxon>
        <taxon>Viridiplantae</taxon>
        <taxon>Streptophyta</taxon>
        <taxon>Embryophyta</taxon>
        <taxon>Tracheophyta</taxon>
        <taxon>Spermatophyta</taxon>
        <taxon>Magnoliopsida</taxon>
        <taxon>eudicotyledons</taxon>
        <taxon>Gunneridae</taxon>
        <taxon>Pentapetalae</taxon>
        <taxon>asterids</taxon>
        <taxon>lamiids</taxon>
        <taxon>Lamiales</taxon>
        <taxon>Lamiaceae</taxon>
        <taxon>Nepetoideae</taxon>
        <taxon>Mentheae</taxon>
        <taxon>Salviinae</taxon>
        <taxon>Salvia</taxon>
        <taxon>Salvia subgen. Calosphace</taxon>
        <taxon>core Calosphace</taxon>
    </lineage>
</organism>
<accession>A0A8X9ADD9</accession>
<dbReference type="FunFam" id="3.40.50.1700:FF:000001">
    <property type="entry name" value="probable beta-D-xylosidase 2"/>
    <property type="match status" value="2"/>
</dbReference>
<dbReference type="SMART" id="SM01217">
    <property type="entry name" value="Fn3_like"/>
    <property type="match status" value="2"/>
</dbReference>
<evidence type="ECO:0000256" key="2">
    <source>
        <dbReference type="ARBA" id="ARBA00022525"/>
    </source>
</evidence>
<dbReference type="SUPFAM" id="SSF52279">
    <property type="entry name" value="Beta-D-glucan exohydrolase, C-terminal domain"/>
    <property type="match status" value="2"/>
</dbReference>
<dbReference type="EMBL" id="PNBA02000001">
    <property type="protein sequence ID" value="KAG6438177.1"/>
    <property type="molecule type" value="Genomic_DNA"/>
</dbReference>
<dbReference type="PRINTS" id="PR00133">
    <property type="entry name" value="GLHYDRLASE3"/>
</dbReference>
<dbReference type="InterPro" id="IPR013783">
    <property type="entry name" value="Ig-like_fold"/>
</dbReference>
<reference evidence="9" key="1">
    <citation type="submission" date="2018-01" db="EMBL/GenBank/DDBJ databases">
        <authorList>
            <person name="Mao J.F."/>
        </authorList>
    </citation>
    <scope>NUCLEOTIDE SEQUENCE</scope>
    <source>
        <strain evidence="9">Huo1</strain>
        <tissue evidence="9">Leaf</tissue>
    </source>
</reference>
<dbReference type="PANTHER" id="PTHR42721:SF19">
    <property type="entry name" value="FIBRONECTIN TYPE III-LIKE DOMAIN-CONTAINING PROTEIN"/>
    <property type="match status" value="1"/>
</dbReference>
<protein>
    <recommendedName>
        <fullName evidence="8">Fibronectin type III-like domain-containing protein</fullName>
    </recommendedName>
</protein>
<evidence type="ECO:0000256" key="6">
    <source>
        <dbReference type="ARBA" id="ARBA00023295"/>
    </source>
</evidence>
<dbReference type="InterPro" id="IPR002772">
    <property type="entry name" value="Glyco_hydro_3_C"/>
</dbReference>
<keyword evidence="3 7" id="KW-0732">Signal</keyword>
<dbReference type="GO" id="GO:0009044">
    <property type="term" value="F:xylan 1,4-beta-xylosidase activity"/>
    <property type="evidence" value="ECO:0007669"/>
    <property type="project" value="InterPro"/>
</dbReference>
<sequence length="1556" mass="170220">MRHIIHILVLVISITCSTTLSIDATHRSKLPPFSCGISSTPPSRPYPFCDAALPVRERARDLISRLTLDEKISQLVNKAAAIPRLGVPYYQWWSEALHGVAVATGVENGVKFDGIIEAATSFPQVILTASTFDADLWYRIAKVIGTEARAIYNEGQAIGLTFWSPNINIFRDPRWGRGQETPGEDPLLTAKYATSFVRGLQGDSFEGGALKDGHLQVSACCKHFTAYDLDRWEGYNRFTFNAQVTKQDLADTYQPPFKGCIEEGKASGIMCAYNLVNGVPNCADYNLLTKTARGEWGFEGLVVCFCFYFCFRVFLNRLTLFGGFGMDVNCGSYLGNYTKSAVLKGTVSVSDIDRALENLFSVRMRLGLFNGPPSGTYGKLGHADVCSPEHQELALEVARQGIVLLKNEGNLLPLPKAKKGSLAVIGPNANVSKVLLGNYHGPPCMTITPLQGLMSYVEDVKFEQGCDTVNCSSVDVKRAVELAKSVDHVVLVMGLNQEREKEDLDRDDLVLPGKQQSLIMSVAKAAKKPVVLVLLCGGPVDVSFAKNEPKIGSILWAGYPGQSGGRAVAEIIFGDYNPGGRLTMTWYPQDFIKIPMTDMRMRADPSSGYPGRTYRFYKGEKVFEFGYGLSYTTYSYKFVSVSQSKLDLKTSSSASNLGYVAVQELGSGSCDMARVSVIVSVENEGEIAGKHPVLLFLRSAQSGSGGPMKQLVGFQTVRTDAKEKVSVEFSVSPCEHFSRANEDGEMVIESGDGSLVPLLKIHISPQKKNHNQNMRHLIHYIIPLTLAITISLILTFNNISPKPLPPFSCSPTTPSTASLPFCDARLPVERRARDLVGRLTLDEKIGQLVNKAAAIPRLGIPYYEWWSEALHGVAMAAGVENGFSFNGTIRAATSFPQVILTSATFDAQLWYKIAKATGEEGRAIYNAGEATGMTMWSPNINIFRDPRWGRGQETPGEDPLVASRYAVAFVRGLQGDAFEGGRLSNDGRLLLSACCKHLTAYDLDHWKGIHRFTFNAQVTKQDMADTFQPPFKSCIQEGKASGIMCAYNLVNGVPSCADRHLLTETARKEWGFDGYIVSDCDAVSLIHEKQNYTDSHEDAVAAVLKAGMDLNCGSYLSDHAKSAVEKGKLSESDIDRALHNLFSVRMRLGLFDGNSKTQAHSNLRHNDVVCTSDHQQLALTAARDGIVLLKNSQNLLPLSTSSTKTLAVIGPNADNTETLVGNYAGPPCSPITLLQGLKRYAKKTVFHRGCDPAGCDYDGAEGVAGSADYVVVVVGLSQGDESEEMDREGLELPREQAVLVERVAAVARSPVVVVVMCGGGVDVSFARDDERIGGILWAGYPGEGGGRAVAEIIFGHHNPGGRLPMTWYPQDFTKIPMSNMRMRPDLESGYPGRTYRFYQGEKVFEFGYGLSYSNYTYKFVSVSQSKLNLKTSSPTENNSKLEKKLGFVRVSDIGLDSCHKAGFSALVSVVNEGSMVGKHPVLLFFRRDQGRFDAPIKQLVGFRTVRLEGNEREDVEFEVDPCQHFASADEDGVMVIELGLHFLVVGDQEFSITINV</sequence>
<comment type="caution">
    <text evidence="9">The sequence shown here is derived from an EMBL/GenBank/DDBJ whole genome shotgun (WGS) entry which is preliminary data.</text>
</comment>
<evidence type="ECO:0000256" key="4">
    <source>
        <dbReference type="ARBA" id="ARBA00022801"/>
    </source>
</evidence>
<dbReference type="GO" id="GO:0009505">
    <property type="term" value="C:plant-type cell wall"/>
    <property type="evidence" value="ECO:0007669"/>
    <property type="project" value="TreeGrafter"/>
</dbReference>
<feature type="signal peptide" evidence="7">
    <location>
        <begin position="1"/>
        <end position="19"/>
    </location>
</feature>
<keyword evidence="5" id="KW-0325">Glycoprotein</keyword>
<keyword evidence="10" id="KW-1185">Reference proteome</keyword>
<reference evidence="9" key="2">
    <citation type="submission" date="2020-08" db="EMBL/GenBank/DDBJ databases">
        <title>Plant Genome Project.</title>
        <authorList>
            <person name="Zhang R.-G."/>
        </authorList>
    </citation>
    <scope>NUCLEOTIDE SEQUENCE</scope>
    <source>
        <strain evidence="9">Huo1</strain>
        <tissue evidence="9">Leaf</tissue>
    </source>
</reference>
<proteinExistence type="predicted"/>
<feature type="domain" description="Fibronectin type III-like" evidence="8">
    <location>
        <begin position="1479"/>
        <end position="1549"/>
    </location>
</feature>
<dbReference type="InterPro" id="IPR036881">
    <property type="entry name" value="Glyco_hydro_3_C_sf"/>
</dbReference>
<dbReference type="GO" id="GO:0046556">
    <property type="term" value="F:alpha-L-arabinofuranosidase activity"/>
    <property type="evidence" value="ECO:0007669"/>
    <property type="project" value="TreeGrafter"/>
</dbReference>
<name>A0A8X9ADD9_SALSN</name>
<dbReference type="Pfam" id="PF14310">
    <property type="entry name" value="Fn3-like"/>
    <property type="match status" value="2"/>
</dbReference>